<dbReference type="GO" id="GO:0003887">
    <property type="term" value="F:DNA-directed DNA polymerase activity"/>
    <property type="evidence" value="ECO:0007669"/>
    <property type="project" value="UniProtKB-KW"/>
</dbReference>
<dbReference type="Proteomes" id="UP000195918">
    <property type="component" value="Unassembled WGS sequence"/>
</dbReference>
<keyword evidence="5" id="KW-0808">Transferase</keyword>
<dbReference type="PANTHER" id="PTHR11076">
    <property type="entry name" value="DNA REPAIR POLYMERASE UMUC / TRANSFERASE FAMILY MEMBER"/>
    <property type="match status" value="1"/>
</dbReference>
<dbReference type="SUPFAM" id="SSF100879">
    <property type="entry name" value="Lesion bypass DNA polymerase (Y-family), little finger domain"/>
    <property type="match status" value="1"/>
</dbReference>
<keyword evidence="5" id="KW-0239">DNA-directed DNA polymerase</keyword>
<dbReference type="Gene3D" id="3.30.70.270">
    <property type="match status" value="1"/>
</dbReference>
<dbReference type="InterPro" id="IPR050116">
    <property type="entry name" value="DNA_polymerase-Y"/>
</dbReference>
<dbReference type="PROSITE" id="PS50173">
    <property type="entry name" value="UMUC"/>
    <property type="match status" value="1"/>
</dbReference>
<dbReference type="PANTHER" id="PTHR11076:SF35">
    <property type="entry name" value="DNA REPAIR PROTEIN HOMOLOG YOBH"/>
    <property type="match status" value="1"/>
</dbReference>
<dbReference type="CDD" id="cd01700">
    <property type="entry name" value="PolY_Pol_V_umuC"/>
    <property type="match status" value="1"/>
</dbReference>
<name>A0A1X6WRZ3_9ENTE</name>
<evidence type="ECO:0000256" key="2">
    <source>
        <dbReference type="ARBA" id="ARBA00022457"/>
    </source>
</evidence>
<dbReference type="SUPFAM" id="SSF56672">
    <property type="entry name" value="DNA/RNA polymerases"/>
    <property type="match status" value="1"/>
</dbReference>
<dbReference type="RefSeq" id="WP_086952651.1">
    <property type="nucleotide sequence ID" value="NZ_FWFD01000018.1"/>
</dbReference>
<organism evidence="7 8">
    <name type="scientific">Vagococcus fluvialis bH819</name>
    <dbReference type="NCBI Taxonomy" id="1255619"/>
    <lineage>
        <taxon>Bacteria</taxon>
        <taxon>Bacillati</taxon>
        <taxon>Bacillota</taxon>
        <taxon>Bacilli</taxon>
        <taxon>Lactobacillales</taxon>
        <taxon>Enterococcaceae</taxon>
        <taxon>Vagococcus</taxon>
    </lineage>
</organism>
<evidence type="ECO:0000313" key="8">
    <source>
        <dbReference type="Proteomes" id="UP000195918"/>
    </source>
</evidence>
<dbReference type="InterPro" id="IPR036775">
    <property type="entry name" value="DNA_pol_Y-fam_lit_finger_sf"/>
</dbReference>
<reference evidence="8" key="1">
    <citation type="submission" date="2017-02" db="EMBL/GenBank/DDBJ databases">
        <authorList>
            <person name="Dridi B."/>
        </authorList>
    </citation>
    <scope>NUCLEOTIDE SEQUENCE [LARGE SCALE GENOMIC DNA]</scope>
    <source>
        <strain evidence="8">bH819</strain>
    </source>
</reference>
<evidence type="ECO:0000259" key="6">
    <source>
        <dbReference type="PROSITE" id="PS50173"/>
    </source>
</evidence>
<dbReference type="Gene3D" id="3.40.1170.60">
    <property type="match status" value="1"/>
</dbReference>
<evidence type="ECO:0000256" key="3">
    <source>
        <dbReference type="ARBA" id="ARBA00022695"/>
    </source>
</evidence>
<accession>A0A1X6WRZ3</accession>
<dbReference type="Pfam" id="PF00817">
    <property type="entry name" value="IMS"/>
    <property type="match status" value="1"/>
</dbReference>
<dbReference type="GO" id="GO:0005829">
    <property type="term" value="C:cytosol"/>
    <property type="evidence" value="ECO:0007669"/>
    <property type="project" value="TreeGrafter"/>
</dbReference>
<gene>
    <name evidence="7" type="ORF">FM121_13100</name>
</gene>
<keyword evidence="4" id="KW-0235">DNA replication</keyword>
<dbReference type="InterPro" id="IPR001126">
    <property type="entry name" value="UmuC"/>
</dbReference>
<dbReference type="Gene3D" id="1.10.150.20">
    <property type="entry name" value="5' to 3' exonuclease, C-terminal subdomain"/>
    <property type="match status" value="1"/>
</dbReference>
<dbReference type="EMBL" id="FWFD01000018">
    <property type="protein sequence ID" value="SLM87028.1"/>
    <property type="molecule type" value="Genomic_DNA"/>
</dbReference>
<protein>
    <submittedName>
        <fullName evidence="7">ImpB/MucB/SamB family protein</fullName>
    </submittedName>
</protein>
<dbReference type="GO" id="GO:0042276">
    <property type="term" value="P:error-prone translesion synthesis"/>
    <property type="evidence" value="ECO:0007669"/>
    <property type="project" value="TreeGrafter"/>
</dbReference>
<dbReference type="Gene3D" id="3.30.1490.100">
    <property type="entry name" value="DNA polymerase, Y-family, little finger domain"/>
    <property type="match status" value="1"/>
</dbReference>
<dbReference type="InterPro" id="IPR043128">
    <property type="entry name" value="Rev_trsase/Diguanyl_cyclase"/>
</dbReference>
<dbReference type="AlphaFoldDB" id="A0A1X6WRZ3"/>
<keyword evidence="2" id="KW-0515">Mutator protein</keyword>
<comment type="similarity">
    <text evidence="1">Belongs to the DNA polymerase type-Y family.</text>
</comment>
<keyword evidence="3" id="KW-0548">Nucleotidyltransferase</keyword>
<dbReference type="OrthoDB" id="9808813at2"/>
<feature type="domain" description="UmuC" evidence="6">
    <location>
        <begin position="16"/>
        <end position="206"/>
    </location>
</feature>
<evidence type="ECO:0000256" key="4">
    <source>
        <dbReference type="ARBA" id="ARBA00022705"/>
    </source>
</evidence>
<dbReference type="GO" id="GO:0006260">
    <property type="term" value="P:DNA replication"/>
    <property type="evidence" value="ECO:0007669"/>
    <property type="project" value="UniProtKB-KW"/>
</dbReference>
<dbReference type="GO" id="GO:0006281">
    <property type="term" value="P:DNA repair"/>
    <property type="evidence" value="ECO:0007669"/>
    <property type="project" value="InterPro"/>
</dbReference>
<dbReference type="GO" id="GO:0009432">
    <property type="term" value="P:SOS response"/>
    <property type="evidence" value="ECO:0007669"/>
    <property type="project" value="TreeGrafter"/>
</dbReference>
<dbReference type="Pfam" id="PF11799">
    <property type="entry name" value="IMS_C"/>
    <property type="match status" value="1"/>
</dbReference>
<evidence type="ECO:0000313" key="7">
    <source>
        <dbReference type="EMBL" id="SLM87028.1"/>
    </source>
</evidence>
<dbReference type="InterPro" id="IPR043502">
    <property type="entry name" value="DNA/RNA_pol_sf"/>
</dbReference>
<evidence type="ECO:0000256" key="5">
    <source>
        <dbReference type="ARBA" id="ARBA00022932"/>
    </source>
</evidence>
<dbReference type="GO" id="GO:0003684">
    <property type="term" value="F:damaged DNA binding"/>
    <property type="evidence" value="ECO:0007669"/>
    <property type="project" value="InterPro"/>
</dbReference>
<sequence length="435" mass="49554">MSEYYFNYDKEPRDDILCVDMKSFYASVECVERGLNPLKTMLVVMSNAESGGGLALATSPMAKKVLGISNVTRKYDMPYHKDLLIVPPRMNLYIQKNLVINNIFRQYVSDEDILIYSIDETFIRITASKILFHMNAYEFAAQFQREIYHETGLFCTIGIGDNPLLSKLALDNEAKKNKDMIATWRYEDVPNTVWQIKNMTDFWGINTRTEKTLNNKGIYSIKELANYDYFNLKASMGIMGEQLFAHSWGVDRTKLSDVYVPKSKSIGNSQVLMKDYTDVSEIKIVIREIAEQVATRIRSSGKQTSCVRLTIGYSRFDSERGFNRQMTIQPTNQSKELTAQCMRLFDKFYNPKMAVRNIAISYSKLTDDTSLQLNLFDEPTEIIANKELDEVVDTIRNRYGFSSLVHASSYVEGSTALKRASLVGGHAGGNEGINQ</sequence>
<proteinExistence type="inferred from homology"/>
<keyword evidence="8" id="KW-1185">Reference proteome</keyword>
<evidence type="ECO:0000256" key="1">
    <source>
        <dbReference type="ARBA" id="ARBA00010945"/>
    </source>
</evidence>
<dbReference type="InterPro" id="IPR017961">
    <property type="entry name" value="DNA_pol_Y-fam_little_finger"/>
</dbReference>